<dbReference type="Proteomes" id="UP000030766">
    <property type="component" value="Unassembled WGS sequence"/>
</dbReference>
<proteinExistence type="predicted"/>
<dbReference type="HOGENOM" id="CLU_3351116_0_0_1"/>
<sequence>MSRKGKIEAVRSGATKSKGHDKELGGGVTDCNLGVID</sequence>
<gene>
    <name evidence="2" type="ORF">FOZG_01284</name>
</gene>
<name>W9L7P3_FUSOX</name>
<accession>W9L7P3</accession>
<protein>
    <submittedName>
        <fullName evidence="2">Uncharacterized protein</fullName>
    </submittedName>
</protein>
<evidence type="ECO:0000256" key="1">
    <source>
        <dbReference type="SAM" id="MobiDB-lite"/>
    </source>
</evidence>
<feature type="region of interest" description="Disordered" evidence="1">
    <location>
        <begin position="1"/>
        <end position="24"/>
    </location>
</feature>
<reference evidence="2" key="1">
    <citation type="submission" date="2011-06" db="EMBL/GenBank/DDBJ databases">
        <title>The Genome Sequence of Fusarium oxysporum Fo47.</title>
        <authorList>
            <consortium name="The Broad Institute Genome Sequencing Platform"/>
            <person name="Ma L.-J."/>
            <person name="Gale L.R."/>
            <person name="Schwartz D.C."/>
            <person name="Zhou S."/>
            <person name="Corby-Kistler H."/>
            <person name="Young S.K."/>
            <person name="Zeng Q."/>
            <person name="Gargeya S."/>
            <person name="Fitzgerald M."/>
            <person name="Haas B."/>
            <person name="Abouelleil A."/>
            <person name="Alvarado L."/>
            <person name="Arachchi H.M."/>
            <person name="Berlin A."/>
            <person name="Brown A."/>
            <person name="Chapman S.B."/>
            <person name="Chen Z."/>
            <person name="Dunbar C."/>
            <person name="Freedman E."/>
            <person name="Gearin G."/>
            <person name="Gellesch M."/>
            <person name="Goldberg J."/>
            <person name="Griggs A."/>
            <person name="Gujja S."/>
            <person name="Heiman D."/>
            <person name="Howarth C."/>
            <person name="Larson L."/>
            <person name="Lui A."/>
            <person name="MacDonald P.J.P."/>
            <person name="Mehta T."/>
            <person name="Montmayeur A."/>
            <person name="Murphy C."/>
            <person name="Neiman D."/>
            <person name="Pearson M."/>
            <person name="Priest M."/>
            <person name="Roberts A."/>
            <person name="Saif S."/>
            <person name="Shea T."/>
            <person name="Shenoy N."/>
            <person name="Sisk P."/>
            <person name="Stolte C."/>
            <person name="Sykes S."/>
            <person name="Wortman J."/>
            <person name="Nusbaum C."/>
            <person name="Birren B."/>
        </authorList>
    </citation>
    <scope>NUCLEOTIDE SEQUENCE [LARGE SCALE GENOMIC DNA]</scope>
    <source>
        <strain evidence="2">Fo47</strain>
    </source>
</reference>
<dbReference type="VEuPathDB" id="FungiDB:FOZG_01284"/>
<dbReference type="EMBL" id="JH717896">
    <property type="protein sequence ID" value="EWZ51024.1"/>
    <property type="molecule type" value="Genomic_DNA"/>
</dbReference>
<dbReference type="AlphaFoldDB" id="W9L7P3"/>
<reference evidence="2" key="2">
    <citation type="submission" date="2012-06" db="EMBL/GenBank/DDBJ databases">
        <title>Annotation of the Genome Sequence of Fusarium oxysporum Fo47.</title>
        <authorList>
            <consortium name="The Broad Institute Genomics Platform"/>
            <person name="Ma L.-J."/>
            <person name="Corby-Kistler H."/>
            <person name="Broz K."/>
            <person name="Gale L.R."/>
            <person name="Jonkers W."/>
            <person name="O'Donnell K."/>
            <person name="Ploetz R."/>
            <person name="Steinberg C."/>
            <person name="Schwartz D.C."/>
            <person name="VanEtten H."/>
            <person name="Zhou S."/>
            <person name="Young S.K."/>
            <person name="Zeng Q."/>
            <person name="Gargeya S."/>
            <person name="Fitzgerald M."/>
            <person name="Abouelleil A."/>
            <person name="Alvarado L."/>
            <person name="Chapman S.B."/>
            <person name="Gainer-Dewar J."/>
            <person name="Goldberg J."/>
            <person name="Griggs A."/>
            <person name="Gujja S."/>
            <person name="Hansen M."/>
            <person name="Howarth C."/>
            <person name="Imamovic A."/>
            <person name="Ireland A."/>
            <person name="Larimer J."/>
            <person name="McCowan C."/>
            <person name="Murphy C."/>
            <person name="Pearson M."/>
            <person name="Poon T.W."/>
            <person name="Priest M."/>
            <person name="Roberts A."/>
            <person name="Saif S."/>
            <person name="Shea T."/>
            <person name="Sykes S."/>
            <person name="Wortman J."/>
            <person name="Nusbaum C."/>
            <person name="Birren B."/>
        </authorList>
    </citation>
    <scope>NUCLEOTIDE SEQUENCE</scope>
    <source>
        <strain evidence="2">Fo47</strain>
    </source>
</reference>
<organism evidence="2">
    <name type="scientific">Fusarium oxysporum Fo47</name>
    <dbReference type="NCBI Taxonomy" id="660027"/>
    <lineage>
        <taxon>Eukaryota</taxon>
        <taxon>Fungi</taxon>
        <taxon>Dikarya</taxon>
        <taxon>Ascomycota</taxon>
        <taxon>Pezizomycotina</taxon>
        <taxon>Sordariomycetes</taxon>
        <taxon>Hypocreomycetidae</taxon>
        <taxon>Hypocreales</taxon>
        <taxon>Nectriaceae</taxon>
        <taxon>Fusarium</taxon>
        <taxon>Fusarium oxysporum species complex</taxon>
    </lineage>
</organism>
<evidence type="ECO:0000313" key="2">
    <source>
        <dbReference type="EMBL" id="EWZ51024.1"/>
    </source>
</evidence>